<dbReference type="RefSeq" id="WP_249247530.1">
    <property type="nucleotide sequence ID" value="NZ_JAKIKT010000001.1"/>
</dbReference>
<dbReference type="Pfam" id="PF10987">
    <property type="entry name" value="DUF2806"/>
    <property type="match status" value="1"/>
</dbReference>
<evidence type="ECO:0000256" key="1">
    <source>
        <dbReference type="SAM" id="MobiDB-lite"/>
    </source>
</evidence>
<feature type="region of interest" description="Disordered" evidence="1">
    <location>
        <begin position="1"/>
        <end position="21"/>
    </location>
</feature>
<keyword evidence="3" id="KW-1185">Reference proteome</keyword>
<dbReference type="Proteomes" id="UP001202831">
    <property type="component" value="Unassembled WGS sequence"/>
</dbReference>
<accession>A0ABT0N3F3</accession>
<reference evidence="2 3" key="1">
    <citation type="submission" date="2022-01" db="EMBL/GenBank/DDBJ databases">
        <title>Whole genome-based taxonomy of the Shewanellaceae.</title>
        <authorList>
            <person name="Martin-Rodriguez A.J."/>
        </authorList>
    </citation>
    <scope>NUCLEOTIDE SEQUENCE [LARGE SCALE GENOMIC DNA]</scope>
    <source>
        <strain evidence="2 3">DSM 21332</strain>
    </source>
</reference>
<gene>
    <name evidence="2" type="ORF">L2725_02755</name>
</gene>
<proteinExistence type="predicted"/>
<name>A0ABT0N3F3_9GAMM</name>
<comment type="caution">
    <text evidence="2">The sequence shown here is derived from an EMBL/GenBank/DDBJ whole genome shotgun (WGS) entry which is preliminary data.</text>
</comment>
<organism evidence="2 3">
    <name type="scientific">Shewanella corallii</name>
    <dbReference type="NCBI Taxonomy" id="560080"/>
    <lineage>
        <taxon>Bacteria</taxon>
        <taxon>Pseudomonadati</taxon>
        <taxon>Pseudomonadota</taxon>
        <taxon>Gammaproteobacteria</taxon>
        <taxon>Alteromonadales</taxon>
        <taxon>Shewanellaceae</taxon>
        <taxon>Shewanella</taxon>
    </lineage>
</organism>
<sequence length="281" mass="31251">MTTERALQKGPGSDTPANDNEVSARKKALLLGKYLGLASTADFKAHDSSTSERAAQRQKLLNNQYQENLETIYKLALAHTPSDVTGSDLDPDWRHQFLQMAEQIFSRKMQELWARILAAEIVNPGHFSVRTLHTLKQLTQREAQLLERTLGLACNINDDKRLKIITGYRVTGGLSQVFRKSPQTQLSLSQCGLPYSGVLTLVDAGILHRGEFETGLLQPKAPLALNLPGDHITLTPKHPHLLLSYYSFTGLGEELAQLVTARTNAKYTGMLRGQFKRDFGV</sequence>
<dbReference type="NCBIfam" id="TIGR03899">
    <property type="entry name" value="TIGR03899 family protein"/>
    <property type="match status" value="1"/>
</dbReference>
<dbReference type="InterPro" id="IPR021254">
    <property type="entry name" value="DUF2806"/>
</dbReference>
<dbReference type="EMBL" id="JAKIKT010000001">
    <property type="protein sequence ID" value="MCL2912710.1"/>
    <property type="molecule type" value="Genomic_DNA"/>
</dbReference>
<evidence type="ECO:0000313" key="3">
    <source>
        <dbReference type="Proteomes" id="UP001202831"/>
    </source>
</evidence>
<protein>
    <submittedName>
        <fullName evidence="2">TIGR03899 family protein</fullName>
    </submittedName>
</protein>
<evidence type="ECO:0000313" key="2">
    <source>
        <dbReference type="EMBL" id="MCL2912710.1"/>
    </source>
</evidence>